<dbReference type="Gene3D" id="3.30.470.30">
    <property type="entry name" value="DNA ligase/mRNA capping enzyme"/>
    <property type="match status" value="1"/>
</dbReference>
<feature type="binding site" evidence="11">
    <location>
        <position position="421"/>
    </location>
    <ligand>
        <name>Zn(2+)</name>
        <dbReference type="ChEBI" id="CHEBI:29105"/>
    </ligand>
</feature>
<protein>
    <recommendedName>
        <fullName evidence="11">DNA ligase</fullName>
        <ecNumber evidence="11">6.5.1.2</ecNumber>
    </recommendedName>
    <alternativeName>
        <fullName evidence="11">Polydeoxyribonucleotide synthase [NAD(+)]</fullName>
    </alternativeName>
</protein>
<evidence type="ECO:0000256" key="11">
    <source>
        <dbReference type="HAMAP-Rule" id="MF_01588"/>
    </source>
</evidence>
<evidence type="ECO:0000256" key="2">
    <source>
        <dbReference type="ARBA" id="ARBA00022598"/>
    </source>
</evidence>
<keyword evidence="4 11" id="KW-0479">Metal-binding</keyword>
<keyword evidence="5 11" id="KW-0227">DNA damage</keyword>
<dbReference type="InterPro" id="IPR013839">
    <property type="entry name" value="DNAligase_adenylation"/>
</dbReference>
<accession>A0ABX8V5E9</accession>
<dbReference type="InterPro" id="IPR004150">
    <property type="entry name" value="NAD_DNA_ligase_OB"/>
</dbReference>
<dbReference type="Pfam" id="PF03119">
    <property type="entry name" value="DNA_ligase_ZBD"/>
    <property type="match status" value="1"/>
</dbReference>
<dbReference type="Gene3D" id="1.10.150.20">
    <property type="entry name" value="5' to 3' exonuclease, C-terminal subdomain"/>
    <property type="match status" value="2"/>
</dbReference>
<sequence>MDILQQITTLRDELREHNHNYYVLDAPVITDFEFDQKLKELQELEAKHPEYFDADSPTQRVGGSITKNFETIQHEHRMYSLDNGYSKEELQDWEQRVHKGLGTDNVTYTCELKYDGASISLTYEDGKLAKAVTRGDGFQGDEITNNVKTIRSVPLKLKGNYPERFEIRGEIILPLEGFAKMNQELIEIGETPYSNPRNTASGSLKLQDSALVAKRPLDCLLYAMVGDNLPITSQFEGLEKAREWGFKVPKEAKLATTIDEVFEFIDYWDTHRHELPYETDGVVVKVNNLNHQEELGYTAKSPRWAIAYKFKAEQATTILHAITYQVGRTGAITPVANLEPVQLAGTIVKRASLHNADQIAKLDVREGDTVFVEKGGEIIPKIIKVNFEKRPANSAKTKYITHCPECETALIRKEGEAQHYCPNFYGCPPQIVGRIQHYISRKAMDIEGLGGETVALLFNNGLITNYADLYELKKEQVIPLERMAEKSAENLINGIEKSKEIPFERVLYALGIRYVGETVAKKLAKHYKNIDNLATATLMDLVLVDEIGERIAQSVVDFFANEKNRELIDRLKTYGVQLEIQETEDTTVSNKLAGQTLVVSGVFEKLSRNELKKAIEDNGGKVGSSISSKTNYVVAGANMGPAKLEKAEKLGIPIISEDDFIAMINS</sequence>
<keyword evidence="11" id="KW-0464">Manganese</keyword>
<keyword evidence="8 11" id="KW-0520">NAD</keyword>
<dbReference type="EC" id="6.5.1.2" evidence="11"/>
<dbReference type="InterPro" id="IPR001357">
    <property type="entry name" value="BRCT_dom"/>
</dbReference>
<reference evidence="13 14" key="1">
    <citation type="submission" date="2021-07" db="EMBL/GenBank/DDBJ databases">
        <title>Flavobacterium WSW3-B6 sp.nov, isolated from seaweed.</title>
        <authorList>
            <person name="Muhammad N."/>
            <person name="Ho H."/>
            <person name="Lee Y.-J."/>
            <person name="Nguyen T."/>
            <person name="Ho J."/>
            <person name="Kim S.-G."/>
        </authorList>
    </citation>
    <scope>NUCLEOTIDE SEQUENCE [LARGE SCALE GENOMIC DNA]</scope>
    <source>
        <strain evidence="13 14">WSW3-B6</strain>
    </source>
</reference>
<dbReference type="HAMAP" id="MF_01588">
    <property type="entry name" value="DNA_ligase_A"/>
    <property type="match status" value="1"/>
</dbReference>
<evidence type="ECO:0000256" key="7">
    <source>
        <dbReference type="ARBA" id="ARBA00022842"/>
    </source>
</evidence>
<dbReference type="CDD" id="cd17748">
    <property type="entry name" value="BRCT_DNA_ligase_like"/>
    <property type="match status" value="1"/>
</dbReference>
<dbReference type="Pfam" id="PF01653">
    <property type="entry name" value="DNA_ligase_aden"/>
    <property type="match status" value="1"/>
</dbReference>
<feature type="binding site" evidence="11">
    <location>
        <begin position="80"/>
        <end position="81"/>
    </location>
    <ligand>
        <name>NAD(+)</name>
        <dbReference type="ChEBI" id="CHEBI:57540"/>
    </ligand>
</feature>
<keyword evidence="3 11" id="KW-0235">DNA replication</keyword>
<evidence type="ECO:0000313" key="13">
    <source>
        <dbReference type="EMBL" id="QYJ68070.1"/>
    </source>
</evidence>
<evidence type="ECO:0000256" key="10">
    <source>
        <dbReference type="ARBA" id="ARBA00034005"/>
    </source>
</evidence>
<comment type="catalytic activity">
    <reaction evidence="10 11">
        <text>NAD(+) + (deoxyribonucleotide)n-3'-hydroxyl + 5'-phospho-(deoxyribonucleotide)m = (deoxyribonucleotide)n+m + AMP + beta-nicotinamide D-nucleotide.</text>
        <dbReference type="EC" id="6.5.1.2"/>
    </reaction>
</comment>
<dbReference type="Gene3D" id="3.40.50.10190">
    <property type="entry name" value="BRCT domain"/>
    <property type="match status" value="1"/>
</dbReference>
<dbReference type="SUPFAM" id="SSF56091">
    <property type="entry name" value="DNA ligase/mRNA capping enzyme, catalytic domain"/>
    <property type="match status" value="1"/>
</dbReference>
<evidence type="ECO:0000256" key="8">
    <source>
        <dbReference type="ARBA" id="ARBA00023027"/>
    </source>
</evidence>
<feature type="binding site" evidence="11">
    <location>
        <begin position="31"/>
        <end position="35"/>
    </location>
    <ligand>
        <name>NAD(+)</name>
        <dbReference type="ChEBI" id="CHEBI:57540"/>
    </ligand>
</feature>
<dbReference type="NCBIfam" id="NF005932">
    <property type="entry name" value="PRK07956.1"/>
    <property type="match status" value="1"/>
</dbReference>
<comment type="cofactor">
    <cofactor evidence="11">
        <name>Mg(2+)</name>
        <dbReference type="ChEBI" id="CHEBI:18420"/>
    </cofactor>
    <cofactor evidence="11">
        <name>Mn(2+)</name>
        <dbReference type="ChEBI" id="CHEBI:29035"/>
    </cofactor>
</comment>
<dbReference type="InterPro" id="IPR004149">
    <property type="entry name" value="Znf_DNAligase_C4"/>
</dbReference>
<dbReference type="NCBIfam" id="TIGR00575">
    <property type="entry name" value="dnlj"/>
    <property type="match status" value="1"/>
</dbReference>
<dbReference type="Pfam" id="PF00533">
    <property type="entry name" value="BRCT"/>
    <property type="match status" value="1"/>
</dbReference>
<feature type="active site" description="N6-AMP-lysine intermediate" evidence="11">
    <location>
        <position position="113"/>
    </location>
</feature>
<keyword evidence="6 11" id="KW-0862">Zinc</keyword>
<keyword evidence="7 11" id="KW-0460">Magnesium</keyword>
<feature type="binding site" evidence="11">
    <location>
        <position position="285"/>
    </location>
    <ligand>
        <name>NAD(+)</name>
        <dbReference type="ChEBI" id="CHEBI:57540"/>
    </ligand>
</feature>
<evidence type="ECO:0000256" key="9">
    <source>
        <dbReference type="ARBA" id="ARBA00023204"/>
    </source>
</evidence>
<dbReference type="Gene3D" id="1.10.287.610">
    <property type="entry name" value="Helix hairpin bin"/>
    <property type="match status" value="1"/>
</dbReference>
<proteinExistence type="inferred from homology"/>
<keyword evidence="14" id="KW-1185">Reference proteome</keyword>
<feature type="domain" description="BRCT" evidence="12">
    <location>
        <begin position="587"/>
        <end position="666"/>
    </location>
</feature>
<dbReference type="InterPro" id="IPR036420">
    <property type="entry name" value="BRCT_dom_sf"/>
</dbReference>
<dbReference type="Proteomes" id="UP000825381">
    <property type="component" value="Chromosome"/>
</dbReference>
<dbReference type="Pfam" id="PF03120">
    <property type="entry name" value="OB_DNA_ligase"/>
    <property type="match status" value="1"/>
</dbReference>
<dbReference type="SUPFAM" id="SSF52113">
    <property type="entry name" value="BRCT domain"/>
    <property type="match status" value="1"/>
</dbReference>
<evidence type="ECO:0000256" key="5">
    <source>
        <dbReference type="ARBA" id="ARBA00022763"/>
    </source>
</evidence>
<gene>
    <name evidence="11 13" type="primary">ligA</name>
    <name evidence="13" type="ORF">K1I41_11115</name>
</gene>
<feature type="binding site" evidence="11">
    <location>
        <position position="406"/>
    </location>
    <ligand>
        <name>Zn(2+)</name>
        <dbReference type="ChEBI" id="CHEBI:29105"/>
    </ligand>
</feature>
<feature type="binding site" evidence="11">
    <location>
        <position position="170"/>
    </location>
    <ligand>
        <name>NAD(+)</name>
        <dbReference type="ChEBI" id="CHEBI:57540"/>
    </ligand>
</feature>
<feature type="binding site" evidence="11">
    <location>
        <position position="309"/>
    </location>
    <ligand>
        <name>NAD(+)</name>
        <dbReference type="ChEBI" id="CHEBI:57540"/>
    </ligand>
</feature>
<dbReference type="InterPro" id="IPR033136">
    <property type="entry name" value="DNA_ligase_CS"/>
</dbReference>
<dbReference type="RefSeq" id="WP_220640414.1">
    <property type="nucleotide sequence ID" value="NZ_CP080429.1"/>
</dbReference>
<dbReference type="SUPFAM" id="SSF50249">
    <property type="entry name" value="Nucleic acid-binding proteins"/>
    <property type="match status" value="1"/>
</dbReference>
<organism evidence="13 14">
    <name type="scientific">Flavobacterium litorale</name>
    <dbReference type="NCBI Taxonomy" id="2856519"/>
    <lineage>
        <taxon>Bacteria</taxon>
        <taxon>Pseudomonadati</taxon>
        <taxon>Bacteroidota</taxon>
        <taxon>Flavobacteriia</taxon>
        <taxon>Flavobacteriales</taxon>
        <taxon>Flavobacteriaceae</taxon>
        <taxon>Flavobacterium</taxon>
    </lineage>
</organism>
<feature type="binding site" evidence="11">
    <location>
        <position position="427"/>
    </location>
    <ligand>
        <name>Zn(2+)</name>
        <dbReference type="ChEBI" id="CHEBI:29105"/>
    </ligand>
</feature>
<evidence type="ECO:0000313" key="14">
    <source>
        <dbReference type="Proteomes" id="UP000825381"/>
    </source>
</evidence>
<dbReference type="PROSITE" id="PS50172">
    <property type="entry name" value="BRCT"/>
    <property type="match status" value="1"/>
</dbReference>
<dbReference type="InterPro" id="IPR013840">
    <property type="entry name" value="DNAligase_N"/>
</dbReference>
<dbReference type="SUPFAM" id="SSF47781">
    <property type="entry name" value="RuvA domain 2-like"/>
    <property type="match status" value="1"/>
</dbReference>
<dbReference type="GO" id="GO:0003911">
    <property type="term" value="F:DNA ligase (NAD+) activity"/>
    <property type="evidence" value="ECO:0007669"/>
    <property type="project" value="UniProtKB-EC"/>
</dbReference>
<evidence type="ECO:0000256" key="3">
    <source>
        <dbReference type="ARBA" id="ARBA00022705"/>
    </source>
</evidence>
<name>A0ABX8V5E9_9FLAO</name>
<comment type="function">
    <text evidence="1 11">DNA ligase that catalyzes the formation of phosphodiester linkages between 5'-phosphoryl and 3'-hydroxyl groups in double-stranded DNA using NAD as a coenzyme and as the energy source for the reaction. It is essential for DNA replication and repair of damaged DNA.</text>
</comment>
<dbReference type="InterPro" id="IPR012340">
    <property type="entry name" value="NA-bd_OB-fold"/>
</dbReference>
<dbReference type="SMART" id="SM00532">
    <property type="entry name" value="LIGANc"/>
    <property type="match status" value="1"/>
</dbReference>
<comment type="similarity">
    <text evidence="11">Belongs to the NAD-dependent DNA ligase family. LigA subfamily.</text>
</comment>
<dbReference type="Gene3D" id="6.20.10.30">
    <property type="match status" value="1"/>
</dbReference>
<dbReference type="PIRSF" id="PIRSF001604">
    <property type="entry name" value="LigA"/>
    <property type="match status" value="1"/>
</dbReference>
<dbReference type="PROSITE" id="PS01056">
    <property type="entry name" value="DNA_LIGASE_N2"/>
    <property type="match status" value="1"/>
</dbReference>
<evidence type="ECO:0000256" key="1">
    <source>
        <dbReference type="ARBA" id="ARBA00004067"/>
    </source>
</evidence>
<evidence type="ECO:0000259" key="12">
    <source>
        <dbReference type="PROSITE" id="PS50172"/>
    </source>
</evidence>
<keyword evidence="2 11" id="KW-0436">Ligase</keyword>
<dbReference type="SMART" id="SM00292">
    <property type="entry name" value="BRCT"/>
    <property type="match status" value="1"/>
</dbReference>
<feature type="binding site" evidence="11">
    <location>
        <position position="134"/>
    </location>
    <ligand>
        <name>NAD(+)</name>
        <dbReference type="ChEBI" id="CHEBI:57540"/>
    </ligand>
</feature>
<dbReference type="InterPro" id="IPR041663">
    <property type="entry name" value="DisA/LigA_HHH"/>
</dbReference>
<dbReference type="Gene3D" id="2.40.50.140">
    <property type="entry name" value="Nucleic acid-binding proteins"/>
    <property type="match status" value="1"/>
</dbReference>
<feature type="binding site" evidence="11">
    <location>
        <position position="403"/>
    </location>
    <ligand>
        <name>Zn(2+)</name>
        <dbReference type="ChEBI" id="CHEBI:29105"/>
    </ligand>
</feature>
<dbReference type="PANTHER" id="PTHR23389:SF9">
    <property type="entry name" value="DNA LIGASE"/>
    <property type="match status" value="1"/>
</dbReference>
<dbReference type="EMBL" id="CP080429">
    <property type="protein sequence ID" value="QYJ68070.1"/>
    <property type="molecule type" value="Genomic_DNA"/>
</dbReference>
<dbReference type="InterPro" id="IPR001679">
    <property type="entry name" value="DNA_ligase"/>
</dbReference>
<keyword evidence="9 11" id="KW-0234">DNA repair</keyword>
<evidence type="ECO:0000256" key="4">
    <source>
        <dbReference type="ARBA" id="ARBA00022723"/>
    </source>
</evidence>
<dbReference type="InterPro" id="IPR010994">
    <property type="entry name" value="RuvA_2-like"/>
</dbReference>
<dbReference type="PANTHER" id="PTHR23389">
    <property type="entry name" value="CHROMOSOME TRANSMISSION FIDELITY FACTOR 18"/>
    <property type="match status" value="1"/>
</dbReference>
<evidence type="ECO:0000256" key="6">
    <source>
        <dbReference type="ARBA" id="ARBA00022833"/>
    </source>
</evidence>
<dbReference type="Pfam" id="PF12826">
    <property type="entry name" value="HHH_2"/>
    <property type="match status" value="1"/>
</dbReference>
<feature type="binding site" evidence="11">
    <location>
        <position position="111"/>
    </location>
    <ligand>
        <name>NAD(+)</name>
        <dbReference type="ChEBI" id="CHEBI:57540"/>
    </ligand>
</feature>
<dbReference type="CDD" id="cd00114">
    <property type="entry name" value="LIGANc"/>
    <property type="match status" value="1"/>
</dbReference>